<dbReference type="BioCyc" id="LINT1193029:G11R4-4521-MONOMER"/>
<name>M7AC03_LEPIR</name>
<reference evidence="1 2" key="1">
    <citation type="submission" date="2013-01" db="EMBL/GenBank/DDBJ databases">
        <authorList>
            <person name="Harkins D.M."/>
            <person name="Durkin A.S."/>
            <person name="Brinkac L.M."/>
            <person name="Haft D.H."/>
            <person name="Selengut J.D."/>
            <person name="Sanka R."/>
            <person name="DePew J."/>
            <person name="Purushe J."/>
            <person name="Picardeau M."/>
            <person name="Werts C."/>
            <person name="Goarant C."/>
            <person name="Vinetz J.M."/>
            <person name="Sutton G.G."/>
            <person name="Nierman W.C."/>
            <person name="Fouts D.E."/>
        </authorList>
    </citation>
    <scope>NUCLEOTIDE SEQUENCE [LARGE SCALE GENOMIC DNA]</scope>
    <source>
        <strain evidence="1 2">200701872</strain>
    </source>
</reference>
<gene>
    <name evidence="1" type="ORF">LEP1GSC124_0093</name>
</gene>
<sequence>MNGEGFRKKEKLSPFFSFMQNTIPETSLGSNGAFHLLK</sequence>
<dbReference type="AlphaFoldDB" id="M7AC03"/>
<comment type="caution">
    <text evidence="1">The sequence shown here is derived from an EMBL/GenBank/DDBJ whole genome shotgun (WGS) entry which is preliminary data.</text>
</comment>
<evidence type="ECO:0000313" key="1">
    <source>
        <dbReference type="EMBL" id="EMP08354.1"/>
    </source>
</evidence>
<proteinExistence type="predicted"/>
<organism evidence="1 2">
    <name type="scientific">Leptospira interrogans serovar Pyrogenes str. 200701872</name>
    <dbReference type="NCBI Taxonomy" id="1193029"/>
    <lineage>
        <taxon>Bacteria</taxon>
        <taxon>Pseudomonadati</taxon>
        <taxon>Spirochaetota</taxon>
        <taxon>Spirochaetia</taxon>
        <taxon>Leptospirales</taxon>
        <taxon>Leptospiraceae</taxon>
        <taxon>Leptospira</taxon>
    </lineage>
</organism>
<dbReference type="Proteomes" id="UP000012117">
    <property type="component" value="Unassembled WGS sequence"/>
</dbReference>
<evidence type="ECO:0000313" key="2">
    <source>
        <dbReference type="Proteomes" id="UP000012117"/>
    </source>
</evidence>
<accession>M7AC03</accession>
<dbReference type="EMBL" id="AKWN02000134">
    <property type="protein sequence ID" value="EMP08354.1"/>
    <property type="molecule type" value="Genomic_DNA"/>
</dbReference>
<protein>
    <submittedName>
        <fullName evidence="1">Uncharacterized protein</fullName>
    </submittedName>
</protein>